<protein>
    <submittedName>
        <fullName evidence="2">Baseplate morphogenetic protein B</fullName>
    </submittedName>
</protein>
<name>A0A6H0X5C4_BPTWO</name>
<dbReference type="EMBL" id="MT151386">
    <property type="protein sequence ID" value="QIW89119.1"/>
    <property type="molecule type" value="Genomic_DNA"/>
</dbReference>
<evidence type="ECO:0000313" key="2">
    <source>
        <dbReference type="EMBL" id="QIW89119.1"/>
    </source>
</evidence>
<dbReference type="Proteomes" id="UP000503318">
    <property type="component" value="Segment"/>
</dbReference>
<evidence type="ECO:0000313" key="3">
    <source>
        <dbReference type="Proteomes" id="UP000503318"/>
    </source>
</evidence>
<dbReference type="RefSeq" id="YP_238574.1">
    <property type="nucleotide sequence ID" value="NC_007021.1"/>
</dbReference>
<organism evidence="2 3">
    <name type="scientific">Staphylococcus phage Twort (strain DSM 17442 / HER 48)</name>
    <name type="common">Bacteriophage Twort</name>
    <dbReference type="NCBI Taxonomy" id="2908167"/>
    <lineage>
        <taxon>Viruses</taxon>
        <taxon>Duplodnaviria</taxon>
        <taxon>Heunggongvirae</taxon>
        <taxon>Uroviricota</taxon>
        <taxon>Caudoviricetes</taxon>
        <taxon>Herelleviridae</taxon>
        <taxon>Twortvirinae</taxon>
        <taxon>Twortvirus</taxon>
        <taxon>Twortvirus twort</taxon>
    </lineage>
</organism>
<dbReference type="Pfam" id="PF04865">
    <property type="entry name" value="Baseplate_J"/>
    <property type="match status" value="1"/>
</dbReference>
<organismHost>
    <name type="scientific">Twortvirus twort</name>
    <dbReference type="NCBI Taxonomy" id="55510"/>
</organismHost>
<dbReference type="InterPro" id="IPR006949">
    <property type="entry name" value="Barrel_Baseplate_J-like"/>
</dbReference>
<gene>
    <name evidence="2" type="ORF">TwortDSMZ_120</name>
</gene>
<proteinExistence type="predicted"/>
<reference evidence="2 3" key="1">
    <citation type="submission" date="2020-03" db="EMBL/GenBank/DDBJ databases">
        <title>Variable regions in the genome of staphylococcal bacteriophage Twort.</title>
        <authorList>
            <person name="Glowacka-Rutkowska A."/>
            <person name="Gawor J."/>
            <person name="Lobocka M."/>
        </authorList>
    </citation>
    <scope>NUCLEOTIDE SEQUENCE [LARGE SCALE GENOMIC DNA]</scope>
</reference>
<accession>A0A6H0X5C4</accession>
<sequence>METRKFTNILSKLIDKTMIATHKITDFTPGSAVRSLYEAIALEIEQFYILTKENIYWGIQEGVIESFDFKRRQARKAHGNVTLRFYNPIEDDYIIPRGTTFTSTNQEYPYQFETLVEYRIPKDSTEAILEVFSKQTGASSNIPENTLNVMTSAPPSLRSINNDSSFNTGTDLESLEDFKKRFQDFVETRGRATNKSVRYGAMQVPDVEGVYVYEQVGLVTAFVHDRNGNLPDTVKKNVEQELEDYRPSGIMLKVEPVIKTLTDISVRVTLSNKDRISDTLQHHIEQVIRTYLNNFKVSDDLILNDLIQVIMNIDDRLIYDVEFSTIHGNTITKPEEIIRAGKIDVTLI</sequence>
<dbReference type="KEGG" id="vg:5130415"/>
<dbReference type="OrthoDB" id="4066at10239"/>
<evidence type="ECO:0000259" key="1">
    <source>
        <dbReference type="Pfam" id="PF04865"/>
    </source>
</evidence>
<feature type="domain" description="Baseplate protein J-like barrel" evidence="1">
    <location>
        <begin position="83"/>
        <end position="169"/>
    </location>
</feature>